<comment type="caution">
    <text evidence="3">The sequence shown here is derived from an EMBL/GenBank/DDBJ whole genome shotgun (WGS) entry which is preliminary data.</text>
</comment>
<feature type="repeat" description="PPR" evidence="2">
    <location>
        <begin position="295"/>
        <end position="329"/>
    </location>
</feature>
<dbReference type="PANTHER" id="PTHR45717:SF11">
    <property type="entry name" value="PENTACOTRIPEPTIDE-REPEAT REGION OF PRORP DOMAIN-CONTAINING PROTEIN"/>
    <property type="match status" value="1"/>
</dbReference>
<gene>
    <name evidence="3" type="ORF">GOP47_0025377</name>
</gene>
<proteinExistence type="predicted"/>
<dbReference type="NCBIfam" id="TIGR00756">
    <property type="entry name" value="PPR"/>
    <property type="match status" value="1"/>
</dbReference>
<dbReference type="OrthoDB" id="185373at2759"/>
<dbReference type="GO" id="GO:0005739">
    <property type="term" value="C:mitochondrion"/>
    <property type="evidence" value="ECO:0007669"/>
    <property type="project" value="TreeGrafter"/>
</dbReference>
<keyword evidence="4" id="KW-1185">Reference proteome</keyword>
<dbReference type="EMBL" id="JABFUD020000025">
    <property type="protein sequence ID" value="KAI5059058.1"/>
    <property type="molecule type" value="Genomic_DNA"/>
</dbReference>
<dbReference type="Pfam" id="PF01535">
    <property type="entry name" value="PPR"/>
    <property type="match status" value="1"/>
</dbReference>
<dbReference type="InterPro" id="IPR011990">
    <property type="entry name" value="TPR-like_helical_dom_sf"/>
</dbReference>
<evidence type="ECO:0008006" key="5">
    <source>
        <dbReference type="Google" id="ProtNLM"/>
    </source>
</evidence>
<dbReference type="Pfam" id="PF13041">
    <property type="entry name" value="PPR_2"/>
    <property type="match status" value="2"/>
</dbReference>
<evidence type="ECO:0000313" key="4">
    <source>
        <dbReference type="Proteomes" id="UP000886520"/>
    </source>
</evidence>
<feature type="repeat" description="PPR" evidence="2">
    <location>
        <begin position="330"/>
        <end position="364"/>
    </location>
</feature>
<sequence>MILRRWVTIGSLKEGEWRNKAIDLLFSTRWQLRGSRAFIHHDLTAEATGSLRGKLAELGFSQDDDDVREDPSFPRAAKAPSKESLGVFAAAEMPFAVQSEGEADQPFSSQPRKHKDEATLSVLQSGALSKRLVKLHSDSPVVPCLQKWLAEGHALTKNIVVIALTNLKRRRRYKQALEVAEFVWRERVYVMDDADYMYRLYFLAQTSTVEDVEKCFASIPTKWLTEKVYNLLISFYIERDMLPLAKNTLEKLKHSGQHVSAQPFNRFMALYRHRREPSKSLELIKEMNLSNFSPDTRTYNLLLSTISKQGDADGVLRNYKAMKDAGIAPDTVTFSLVAKAYISAGMSEEAEALALEMKQRDSKNSHLVHDLLLTVYAEQKRPEDVKRVWKEVEKKGKLSSRSYGVMIECLGKVGLVQEAEKVAFRAEKAKRKPSLRVYNALLDVYCRHGMMYPAESLFLRIQKEGCTVNCMTYRHLVIGYLKLVQFDKAAEYLRASKKMLNYGYSRPWVESFLQFLDYLSERGEVDTAERSFKYFSTPRNTSLYNVLLKGYVTARIKVPNFLQRMSVDGVLPDARTLALLSELESL</sequence>
<keyword evidence="1" id="KW-0677">Repeat</keyword>
<accession>A0A9D4U172</accession>
<dbReference type="AlphaFoldDB" id="A0A9D4U172"/>
<protein>
    <recommendedName>
        <fullName evidence="5">Pentatricopeptide repeat-containing protein</fullName>
    </recommendedName>
</protein>
<evidence type="ECO:0000256" key="1">
    <source>
        <dbReference type="ARBA" id="ARBA00022737"/>
    </source>
</evidence>
<feature type="repeat" description="PPR" evidence="2">
    <location>
        <begin position="434"/>
        <end position="468"/>
    </location>
</feature>
<evidence type="ECO:0000256" key="2">
    <source>
        <dbReference type="PROSITE-ProRule" id="PRU00708"/>
    </source>
</evidence>
<organism evidence="3 4">
    <name type="scientific">Adiantum capillus-veneris</name>
    <name type="common">Maidenhair fern</name>
    <dbReference type="NCBI Taxonomy" id="13818"/>
    <lineage>
        <taxon>Eukaryota</taxon>
        <taxon>Viridiplantae</taxon>
        <taxon>Streptophyta</taxon>
        <taxon>Embryophyta</taxon>
        <taxon>Tracheophyta</taxon>
        <taxon>Polypodiopsida</taxon>
        <taxon>Polypodiidae</taxon>
        <taxon>Polypodiales</taxon>
        <taxon>Pteridineae</taxon>
        <taxon>Pteridaceae</taxon>
        <taxon>Vittarioideae</taxon>
        <taxon>Adiantum</taxon>
    </lineage>
</organism>
<dbReference type="Proteomes" id="UP000886520">
    <property type="component" value="Chromosome 25"/>
</dbReference>
<dbReference type="PANTHER" id="PTHR45717">
    <property type="entry name" value="OS12G0527900 PROTEIN"/>
    <property type="match status" value="1"/>
</dbReference>
<dbReference type="GO" id="GO:0003729">
    <property type="term" value="F:mRNA binding"/>
    <property type="evidence" value="ECO:0007669"/>
    <property type="project" value="UniProtKB-ARBA"/>
</dbReference>
<reference evidence="3" key="1">
    <citation type="submission" date="2021-01" db="EMBL/GenBank/DDBJ databases">
        <title>Adiantum capillus-veneris genome.</title>
        <authorList>
            <person name="Fang Y."/>
            <person name="Liao Q."/>
        </authorList>
    </citation>
    <scope>NUCLEOTIDE SEQUENCE</scope>
    <source>
        <strain evidence="3">H3</strain>
        <tissue evidence="3">Leaf</tissue>
    </source>
</reference>
<name>A0A9D4U172_ADICA</name>
<dbReference type="PROSITE" id="PS51375">
    <property type="entry name" value="PPR"/>
    <property type="match status" value="3"/>
</dbReference>
<dbReference type="InterPro" id="IPR002885">
    <property type="entry name" value="PPR_rpt"/>
</dbReference>
<dbReference type="Gene3D" id="1.25.40.10">
    <property type="entry name" value="Tetratricopeptide repeat domain"/>
    <property type="match status" value="3"/>
</dbReference>
<evidence type="ECO:0000313" key="3">
    <source>
        <dbReference type="EMBL" id="KAI5059058.1"/>
    </source>
</evidence>